<dbReference type="InterPro" id="IPR029501">
    <property type="entry name" value="EndoU_bac"/>
</dbReference>
<name>A0A4D7JLW2_9BACT</name>
<dbReference type="EMBL" id="CP028923">
    <property type="protein sequence ID" value="QCK14490.1"/>
    <property type="molecule type" value="Genomic_DNA"/>
</dbReference>
<dbReference type="Pfam" id="PF14436">
    <property type="entry name" value="EndoU_bacteria"/>
    <property type="match status" value="1"/>
</dbReference>
<feature type="domain" description="Bacterial EndoU nuclease" evidence="1">
    <location>
        <begin position="29"/>
        <end position="113"/>
    </location>
</feature>
<keyword evidence="3" id="KW-1185">Reference proteome</keyword>
<evidence type="ECO:0000313" key="2">
    <source>
        <dbReference type="EMBL" id="QCK14490.1"/>
    </source>
</evidence>
<evidence type="ECO:0000313" key="3">
    <source>
        <dbReference type="Proteomes" id="UP000298616"/>
    </source>
</evidence>
<dbReference type="OrthoDB" id="766911at2"/>
<proteinExistence type="predicted"/>
<dbReference type="Proteomes" id="UP000298616">
    <property type="component" value="Chromosome"/>
</dbReference>
<accession>A0A4D7JLW2</accession>
<protein>
    <recommendedName>
        <fullName evidence="1">Bacterial EndoU nuclease domain-containing protein</fullName>
    </recommendedName>
</protein>
<gene>
    <name evidence="2" type="ORF">DCC35_06915</name>
</gene>
<sequence>MYYCDKMTESQTLHFIKSLKLSFGTLQTAGVEIYGKKGDGKGGWVDGWINKKSTFFPDSWSKSKIQAEVAHAFKTKEFDRLENGAEIFRGTGSDDSIIEIVIRGGIVKTAYPIIP</sequence>
<dbReference type="GO" id="GO:0004519">
    <property type="term" value="F:endonuclease activity"/>
    <property type="evidence" value="ECO:0007669"/>
    <property type="project" value="InterPro"/>
</dbReference>
<organism evidence="2 3">
    <name type="scientific">Mangrovivirga cuniculi</name>
    <dbReference type="NCBI Taxonomy" id="2715131"/>
    <lineage>
        <taxon>Bacteria</taxon>
        <taxon>Pseudomonadati</taxon>
        <taxon>Bacteroidota</taxon>
        <taxon>Cytophagia</taxon>
        <taxon>Cytophagales</taxon>
        <taxon>Mangrovivirgaceae</taxon>
        <taxon>Mangrovivirga</taxon>
    </lineage>
</organism>
<dbReference type="KEGG" id="fpf:DCC35_06915"/>
<dbReference type="AlphaFoldDB" id="A0A4D7JLW2"/>
<reference evidence="2 3" key="1">
    <citation type="submission" date="2018-04" db="EMBL/GenBank/DDBJ databases">
        <title>Complete genome uncultured novel isolate.</title>
        <authorList>
            <person name="Merlino G."/>
        </authorList>
    </citation>
    <scope>NUCLEOTIDE SEQUENCE [LARGE SCALE GENOMIC DNA]</scope>
    <source>
        <strain evidence="3">R1DC9</strain>
    </source>
</reference>
<evidence type="ECO:0000259" key="1">
    <source>
        <dbReference type="Pfam" id="PF14436"/>
    </source>
</evidence>